<sequence>MRFQGDEDSDQSISDEEDFNVDLRDNCVSLGGPSEKEVLMEKLVEGLLAVYHQRQKQISVFVEDEVETPEFPDEVGFIFSPRKASTCTSDEEAISANEKANALPEFSRTPFHKDGFHDFGSARLDGENTWSVVSKEAKALVHLNENALCSSSSQPTCKANKSGKGIQSKSKPKFSFRFQPRREGLFSPVSKNDNSIPCKVDELPERMETADCEKHSIAGLLGGFPGKKATQSEMVPDEVEDPHWCDDHSVAKHLDSLRDNSSLLRRNSKMNSRTRGKRMQVFSRRSISQLGDRTVDCEDLEPVGSGSSSDNEANYQNPKPAIPEVKRQTIVDRFQEALGTTSRDEAAFVAVPRSFGVGLFGKLQQVMQSEKETDLEFLKLQTKASPNNEPTCLNVKILSRYLDAKLIVCHVSPSKDTEEPQWPQSNQKRGNGGRERKIIFNPRVCCDVDIEVGSSIRIHPPWYAHQS</sequence>
<accession>A0ACB8N663</accession>
<dbReference type="EMBL" id="CM039171">
    <property type="protein sequence ID" value="KAH9793606.1"/>
    <property type="molecule type" value="Genomic_DNA"/>
</dbReference>
<gene>
    <name evidence="1" type="ORF">KPL71_004581</name>
</gene>
<keyword evidence="2" id="KW-1185">Reference proteome</keyword>
<evidence type="ECO:0000313" key="2">
    <source>
        <dbReference type="Proteomes" id="UP000829398"/>
    </source>
</evidence>
<proteinExistence type="predicted"/>
<comment type="caution">
    <text evidence="1">The sequence shown here is derived from an EMBL/GenBank/DDBJ whole genome shotgun (WGS) entry which is preliminary data.</text>
</comment>
<organism evidence="1 2">
    <name type="scientific">Citrus sinensis</name>
    <name type="common">Sweet orange</name>
    <name type="synonym">Citrus aurantium var. sinensis</name>
    <dbReference type="NCBI Taxonomy" id="2711"/>
    <lineage>
        <taxon>Eukaryota</taxon>
        <taxon>Viridiplantae</taxon>
        <taxon>Streptophyta</taxon>
        <taxon>Embryophyta</taxon>
        <taxon>Tracheophyta</taxon>
        <taxon>Spermatophyta</taxon>
        <taxon>Magnoliopsida</taxon>
        <taxon>eudicotyledons</taxon>
        <taxon>Gunneridae</taxon>
        <taxon>Pentapetalae</taxon>
        <taxon>rosids</taxon>
        <taxon>malvids</taxon>
        <taxon>Sapindales</taxon>
        <taxon>Rutaceae</taxon>
        <taxon>Aurantioideae</taxon>
        <taxon>Citrus</taxon>
    </lineage>
</organism>
<protein>
    <submittedName>
        <fullName evidence="1">Kinetochore protein</fullName>
    </submittedName>
</protein>
<evidence type="ECO:0000313" key="1">
    <source>
        <dbReference type="EMBL" id="KAH9793606.1"/>
    </source>
</evidence>
<dbReference type="Proteomes" id="UP000829398">
    <property type="component" value="Chromosome 2"/>
</dbReference>
<name>A0ACB8N663_CITSI</name>
<reference evidence="2" key="1">
    <citation type="journal article" date="2023" name="Hortic. Res.">
        <title>A chromosome-level phased genome enabling allele-level studies in sweet orange: a case study on citrus Huanglongbing tolerance.</title>
        <authorList>
            <person name="Wu B."/>
            <person name="Yu Q."/>
            <person name="Deng Z."/>
            <person name="Duan Y."/>
            <person name="Luo F."/>
            <person name="Gmitter F. Jr."/>
        </authorList>
    </citation>
    <scope>NUCLEOTIDE SEQUENCE [LARGE SCALE GENOMIC DNA]</scope>
    <source>
        <strain evidence="2">cv. Valencia</strain>
    </source>
</reference>